<dbReference type="EMBL" id="CP056030">
    <property type="protein sequence ID" value="QKZ02695.1"/>
    <property type="molecule type" value="Genomic_DNA"/>
</dbReference>
<proteinExistence type="predicted"/>
<dbReference type="InterPro" id="IPR007445">
    <property type="entry name" value="PilO"/>
</dbReference>
<dbReference type="PIRSF" id="PIRSF016482">
    <property type="entry name" value="PilO"/>
    <property type="match status" value="1"/>
</dbReference>
<dbReference type="Proteomes" id="UP000509568">
    <property type="component" value="Chromosome"/>
</dbReference>
<sequence>MNFSEWLEGLKKINLSELDINNLGAWPPAIKTLAGALLLILILALGYNFHISDMGDQLDQARNQEQTLKDQFASKAFQAANLEAYTQQMKEMEISFGAMLRQLPSDTEVPGLLEDITRTGLGSGLEFEEIKLLPEVTQQFYIELPIQITVTGNYHDLGTFVSGVSSLPRIVTLHDFEVKPVVDGNTTLLRMNIVAKTYRYNDSDKAKAQGQAQDKGAAK</sequence>
<keyword evidence="1" id="KW-0812">Transmembrane</keyword>
<protein>
    <submittedName>
        <fullName evidence="2">Type 4a pilus biogenesis protein PilO</fullName>
    </submittedName>
</protein>
<dbReference type="KEGG" id="pez:HWQ56_02330"/>
<evidence type="ECO:0000313" key="2">
    <source>
        <dbReference type="EMBL" id="QKZ02695.1"/>
    </source>
</evidence>
<dbReference type="FunFam" id="3.30.70.60:FF:000005">
    <property type="entry name" value="Pilus assembly protein, PilO"/>
    <property type="match status" value="1"/>
</dbReference>
<accession>A0A7D5D516</accession>
<dbReference type="Gene3D" id="1.10.287.540">
    <property type="entry name" value="Helix hairpin bin"/>
    <property type="match status" value="1"/>
</dbReference>
<reference evidence="2 3" key="1">
    <citation type="submission" date="2020-06" db="EMBL/GenBank/DDBJ databases">
        <title>Pseudomonas eucalypticola sp. nov., an endophyte of Eucalyptus dunnii leaves with biocontrol ability of eucalyptus leaf blight.</title>
        <authorList>
            <person name="Liu Y."/>
            <person name="Song Z."/>
            <person name="Zeng H."/>
            <person name="Lu M."/>
            <person name="Wang X."/>
            <person name="Lian X."/>
            <person name="Zhang Q."/>
        </authorList>
    </citation>
    <scope>NUCLEOTIDE SEQUENCE [LARGE SCALE GENOMIC DNA]</scope>
    <source>
        <strain evidence="2 3">NP-1</strain>
    </source>
</reference>
<organism evidence="2 3">
    <name type="scientific">Pseudomonas eucalypticola</name>
    <dbReference type="NCBI Taxonomy" id="2599595"/>
    <lineage>
        <taxon>Bacteria</taxon>
        <taxon>Pseudomonadati</taxon>
        <taxon>Pseudomonadota</taxon>
        <taxon>Gammaproteobacteria</taxon>
        <taxon>Pseudomonadales</taxon>
        <taxon>Pseudomonadaceae</taxon>
        <taxon>Pseudomonas</taxon>
    </lineage>
</organism>
<dbReference type="RefSeq" id="WP_158154471.1">
    <property type="nucleotide sequence ID" value="NZ_CP056030.1"/>
</dbReference>
<dbReference type="PANTHER" id="PTHR39555:SF1">
    <property type="entry name" value="TYPE IV PILUS INNER MEMBRANE COMPONENT PILO"/>
    <property type="match status" value="1"/>
</dbReference>
<dbReference type="Gene3D" id="3.30.70.60">
    <property type="match status" value="1"/>
</dbReference>
<name>A0A7D5D516_9PSED</name>
<evidence type="ECO:0000256" key="1">
    <source>
        <dbReference type="SAM" id="Phobius"/>
    </source>
</evidence>
<keyword evidence="1" id="KW-1133">Transmembrane helix</keyword>
<evidence type="ECO:0000313" key="3">
    <source>
        <dbReference type="Proteomes" id="UP000509568"/>
    </source>
</evidence>
<feature type="transmembrane region" description="Helical" evidence="1">
    <location>
        <begin position="29"/>
        <end position="49"/>
    </location>
</feature>
<dbReference type="GO" id="GO:0043107">
    <property type="term" value="P:type IV pilus-dependent motility"/>
    <property type="evidence" value="ECO:0007669"/>
    <property type="project" value="InterPro"/>
</dbReference>
<dbReference type="AlphaFoldDB" id="A0A7D5D516"/>
<dbReference type="PANTHER" id="PTHR39555">
    <property type="entry name" value="FIMBRIAL ASSEMBLY PROTEIN PILO-LIKE PROTEIN-RELATED"/>
    <property type="match status" value="1"/>
</dbReference>
<keyword evidence="1" id="KW-0472">Membrane</keyword>
<dbReference type="InterPro" id="IPR014717">
    <property type="entry name" value="Transl_elong_EF1B/ribsomal_bS6"/>
</dbReference>
<dbReference type="Pfam" id="PF04350">
    <property type="entry name" value="PilO"/>
    <property type="match status" value="1"/>
</dbReference>
<keyword evidence="3" id="KW-1185">Reference proteome</keyword>
<gene>
    <name evidence="2" type="primary">pilO</name>
    <name evidence="2" type="ORF">HWQ56_02330</name>
</gene>
<dbReference type="GO" id="GO:0043683">
    <property type="term" value="P:type IV pilus assembly"/>
    <property type="evidence" value="ECO:0007669"/>
    <property type="project" value="InterPro"/>
</dbReference>